<comment type="caution">
    <text evidence="2">The sequence shown here is derived from an EMBL/GenBank/DDBJ whole genome shotgun (WGS) entry which is preliminary data.</text>
</comment>
<keyword evidence="3" id="KW-1185">Reference proteome</keyword>
<evidence type="ECO:0000313" key="3">
    <source>
        <dbReference type="Proteomes" id="UP000326924"/>
    </source>
</evidence>
<proteinExistence type="predicted"/>
<feature type="chain" id="PRO_5023806573" description="Secreted protein" evidence="1">
    <location>
        <begin position="16"/>
        <end position="95"/>
    </location>
</feature>
<protein>
    <recommendedName>
        <fullName evidence="4">Secreted protein</fullName>
    </recommendedName>
</protein>
<dbReference type="InParanoid" id="A0A5J5EHA7"/>
<sequence>MVVVFVVIVVSVVGCSPNSQPGFLISPHPPNAAGRAGWLLRTLAGSLRSGRRRLPIFFPLYNLPMPATPPIRCSKASPTAFRPYFIARCSMFGLI</sequence>
<accession>A0A5J5EHA7</accession>
<evidence type="ECO:0000256" key="1">
    <source>
        <dbReference type="SAM" id="SignalP"/>
    </source>
</evidence>
<dbReference type="Proteomes" id="UP000326924">
    <property type="component" value="Unassembled WGS sequence"/>
</dbReference>
<dbReference type="EMBL" id="VXIS01000337">
    <property type="protein sequence ID" value="KAA8894473.1"/>
    <property type="molecule type" value="Genomic_DNA"/>
</dbReference>
<reference evidence="2 3" key="1">
    <citation type="submission" date="2019-09" db="EMBL/GenBank/DDBJ databases">
        <title>Draft genome of the ectomycorrhizal ascomycete Sphaerosporella brunnea.</title>
        <authorList>
            <consortium name="DOE Joint Genome Institute"/>
            <person name="Benucci G.M."/>
            <person name="Marozzi G."/>
            <person name="Antonielli L."/>
            <person name="Sanchez S."/>
            <person name="Marco P."/>
            <person name="Wang X."/>
            <person name="Falini L.B."/>
            <person name="Barry K."/>
            <person name="Haridas S."/>
            <person name="Lipzen A."/>
            <person name="Labutti K."/>
            <person name="Grigoriev I.V."/>
            <person name="Murat C."/>
            <person name="Martin F."/>
            <person name="Albertini E."/>
            <person name="Donnini D."/>
            <person name="Bonito G."/>
        </authorList>
    </citation>
    <scope>NUCLEOTIDE SEQUENCE [LARGE SCALE GENOMIC DNA]</scope>
    <source>
        <strain evidence="2 3">Sb_GMNB300</strain>
    </source>
</reference>
<organism evidence="2 3">
    <name type="scientific">Sphaerosporella brunnea</name>
    <dbReference type="NCBI Taxonomy" id="1250544"/>
    <lineage>
        <taxon>Eukaryota</taxon>
        <taxon>Fungi</taxon>
        <taxon>Dikarya</taxon>
        <taxon>Ascomycota</taxon>
        <taxon>Pezizomycotina</taxon>
        <taxon>Pezizomycetes</taxon>
        <taxon>Pezizales</taxon>
        <taxon>Pyronemataceae</taxon>
        <taxon>Sphaerosporella</taxon>
    </lineage>
</organism>
<evidence type="ECO:0008006" key="4">
    <source>
        <dbReference type="Google" id="ProtNLM"/>
    </source>
</evidence>
<feature type="signal peptide" evidence="1">
    <location>
        <begin position="1"/>
        <end position="15"/>
    </location>
</feature>
<keyword evidence="1" id="KW-0732">Signal</keyword>
<name>A0A5J5EHA7_9PEZI</name>
<dbReference type="AlphaFoldDB" id="A0A5J5EHA7"/>
<evidence type="ECO:0000313" key="2">
    <source>
        <dbReference type="EMBL" id="KAA8894473.1"/>
    </source>
</evidence>
<gene>
    <name evidence="2" type="ORF">FN846DRAFT_410973</name>
</gene>